<organism evidence="1 2">
    <name type="scientific">Jimgerdemannia flammicorona</name>
    <dbReference type="NCBI Taxonomy" id="994334"/>
    <lineage>
        <taxon>Eukaryota</taxon>
        <taxon>Fungi</taxon>
        <taxon>Fungi incertae sedis</taxon>
        <taxon>Mucoromycota</taxon>
        <taxon>Mucoromycotina</taxon>
        <taxon>Endogonomycetes</taxon>
        <taxon>Endogonales</taxon>
        <taxon>Endogonaceae</taxon>
        <taxon>Jimgerdemannia</taxon>
    </lineage>
</organism>
<sequence>MSLCNTPQAIPDAHSLWHTTFRSIAHGISDPLFFLFPFFDHPWLVWMFPARQLEHHKVNEMAALLERVIAKKKAEMEEGGNVDNEHGERDLLSMLIEANEIEKRGEEGKGLSDRELRVSSLNICLEKVIVIAFHPTYFYSLPHI</sequence>
<evidence type="ECO:0000313" key="1">
    <source>
        <dbReference type="EMBL" id="RUS27903.1"/>
    </source>
</evidence>
<dbReference type="Gene3D" id="1.10.630.10">
    <property type="entry name" value="Cytochrome P450"/>
    <property type="match status" value="1"/>
</dbReference>
<dbReference type="InterPro" id="IPR036396">
    <property type="entry name" value="Cyt_P450_sf"/>
</dbReference>
<name>A0A433QDN5_9FUNG</name>
<dbReference type="Pfam" id="PF00067">
    <property type="entry name" value="p450"/>
    <property type="match status" value="1"/>
</dbReference>
<evidence type="ECO:0008006" key="3">
    <source>
        <dbReference type="Google" id="ProtNLM"/>
    </source>
</evidence>
<dbReference type="GO" id="GO:0020037">
    <property type="term" value="F:heme binding"/>
    <property type="evidence" value="ECO:0007669"/>
    <property type="project" value="InterPro"/>
</dbReference>
<dbReference type="Proteomes" id="UP000274822">
    <property type="component" value="Unassembled WGS sequence"/>
</dbReference>
<dbReference type="GO" id="GO:0016705">
    <property type="term" value="F:oxidoreductase activity, acting on paired donors, with incorporation or reduction of molecular oxygen"/>
    <property type="evidence" value="ECO:0007669"/>
    <property type="project" value="InterPro"/>
</dbReference>
<gene>
    <name evidence="1" type="ORF">BC938DRAFT_482589</name>
</gene>
<reference evidence="1 2" key="1">
    <citation type="journal article" date="2018" name="New Phytol.">
        <title>Phylogenomics of Endogonaceae and evolution of mycorrhizas within Mucoromycota.</title>
        <authorList>
            <person name="Chang Y."/>
            <person name="Desiro A."/>
            <person name="Na H."/>
            <person name="Sandor L."/>
            <person name="Lipzen A."/>
            <person name="Clum A."/>
            <person name="Barry K."/>
            <person name="Grigoriev I.V."/>
            <person name="Martin F.M."/>
            <person name="Stajich J.E."/>
            <person name="Smith M.E."/>
            <person name="Bonito G."/>
            <person name="Spatafora J.W."/>
        </authorList>
    </citation>
    <scope>NUCLEOTIDE SEQUENCE [LARGE SCALE GENOMIC DNA]</scope>
    <source>
        <strain evidence="1 2">AD002</strain>
    </source>
</reference>
<evidence type="ECO:0000313" key="2">
    <source>
        <dbReference type="Proteomes" id="UP000274822"/>
    </source>
</evidence>
<dbReference type="EMBL" id="RBNJ01007544">
    <property type="protein sequence ID" value="RUS27903.1"/>
    <property type="molecule type" value="Genomic_DNA"/>
</dbReference>
<dbReference type="SUPFAM" id="SSF48264">
    <property type="entry name" value="Cytochrome P450"/>
    <property type="match status" value="1"/>
</dbReference>
<dbReference type="InterPro" id="IPR001128">
    <property type="entry name" value="Cyt_P450"/>
</dbReference>
<keyword evidence="2" id="KW-1185">Reference proteome</keyword>
<comment type="caution">
    <text evidence="1">The sequence shown here is derived from an EMBL/GenBank/DDBJ whole genome shotgun (WGS) entry which is preliminary data.</text>
</comment>
<dbReference type="GO" id="GO:0004497">
    <property type="term" value="F:monooxygenase activity"/>
    <property type="evidence" value="ECO:0007669"/>
    <property type="project" value="InterPro"/>
</dbReference>
<proteinExistence type="predicted"/>
<dbReference type="GO" id="GO:0005506">
    <property type="term" value="F:iron ion binding"/>
    <property type="evidence" value="ECO:0007669"/>
    <property type="project" value="InterPro"/>
</dbReference>
<protein>
    <recommendedName>
        <fullName evidence="3">Cytochrome P450</fullName>
    </recommendedName>
</protein>
<accession>A0A433QDN5</accession>
<dbReference type="AlphaFoldDB" id="A0A433QDN5"/>